<dbReference type="RefSeq" id="WP_012165270.1">
    <property type="nucleotide sequence ID" value="NC_009925.1"/>
</dbReference>
<dbReference type="KEGG" id="amr:AM1_5033"/>
<name>B0C5Y7_ACAM1</name>
<proteinExistence type="predicted"/>
<gene>
    <name evidence="2" type="ordered locus">AM1_5033</name>
</gene>
<feature type="domain" description="VOC" evidence="1">
    <location>
        <begin position="9"/>
        <end position="124"/>
    </location>
</feature>
<dbReference type="Gene3D" id="3.10.180.10">
    <property type="entry name" value="2,3-Dihydroxybiphenyl 1,2-Dioxygenase, domain 1"/>
    <property type="match status" value="2"/>
</dbReference>
<sequence>MGLQDQIGSFCWWSLMTKDVPKANEFYHQLFDWQLSEMEIPGHDNATIYAAGKGGFANPVPIENDFPFPSHWIAYITVANVEQACQQAEKLGGKVSVPTFEIPSVGHTAVINDPVGSAFHVFTPEQDSDDLNMIGNGPGEVCWMELLVDDPTAALPFYSELFGWQFSAPMPMNGGEYYIAKVNGEDVGGIMKRPPDVPQMPPVWMNYFSVNSVDQWSDKVQSLGGKIVVPKTEIPGTGFFACMEDPTGAHSYLFELAR</sequence>
<dbReference type="InterPro" id="IPR037523">
    <property type="entry name" value="VOC_core"/>
</dbReference>
<accession>B0C5Y7</accession>
<dbReference type="InterPro" id="IPR004360">
    <property type="entry name" value="Glyas_Fos-R_dOase_dom"/>
</dbReference>
<dbReference type="EMBL" id="CP000828">
    <property type="protein sequence ID" value="ABW29999.1"/>
    <property type="molecule type" value="Genomic_DNA"/>
</dbReference>
<dbReference type="InterPro" id="IPR052164">
    <property type="entry name" value="Anthracycline_SecMetBiosynth"/>
</dbReference>
<dbReference type="SUPFAM" id="SSF54593">
    <property type="entry name" value="Glyoxalase/Bleomycin resistance protein/Dihydroxybiphenyl dioxygenase"/>
    <property type="match status" value="2"/>
</dbReference>
<dbReference type="InterPro" id="IPR029068">
    <property type="entry name" value="Glyas_Bleomycin-R_OHBP_Dase"/>
</dbReference>
<dbReference type="OrthoDB" id="9804235at2"/>
<reference evidence="2 3" key="1">
    <citation type="journal article" date="2008" name="Proc. Natl. Acad. Sci. U.S.A.">
        <title>Niche adaptation and genome expansion in the chlorophyll d-producing cyanobacterium Acaryochloris marina.</title>
        <authorList>
            <person name="Swingley W.D."/>
            <person name="Chen M."/>
            <person name="Cheung P.C."/>
            <person name="Conrad A.L."/>
            <person name="Dejesa L.C."/>
            <person name="Hao J."/>
            <person name="Honchak B.M."/>
            <person name="Karbach L.E."/>
            <person name="Kurdoglu A."/>
            <person name="Lahiri S."/>
            <person name="Mastrian S.D."/>
            <person name="Miyashita H."/>
            <person name="Page L."/>
            <person name="Ramakrishna P."/>
            <person name="Satoh S."/>
            <person name="Sattley W.M."/>
            <person name="Shimada Y."/>
            <person name="Taylor H.L."/>
            <person name="Tomo T."/>
            <person name="Tsuchiya T."/>
            <person name="Wang Z.T."/>
            <person name="Raymond J."/>
            <person name="Mimuro M."/>
            <person name="Blankenship R.E."/>
            <person name="Touchman J.W."/>
        </authorList>
    </citation>
    <scope>NUCLEOTIDE SEQUENCE [LARGE SCALE GENOMIC DNA]</scope>
    <source>
        <strain evidence="3">MBIC 11017</strain>
    </source>
</reference>
<dbReference type="STRING" id="329726.AM1_5033"/>
<organism evidence="2 3">
    <name type="scientific">Acaryochloris marina (strain MBIC 11017)</name>
    <dbReference type="NCBI Taxonomy" id="329726"/>
    <lineage>
        <taxon>Bacteria</taxon>
        <taxon>Bacillati</taxon>
        <taxon>Cyanobacteriota</taxon>
        <taxon>Cyanophyceae</taxon>
        <taxon>Acaryochloridales</taxon>
        <taxon>Acaryochloridaceae</taxon>
        <taxon>Acaryochloris</taxon>
    </lineage>
</organism>
<protein>
    <submittedName>
        <fullName evidence="2">Glyoxalase family protein</fullName>
    </submittedName>
</protein>
<evidence type="ECO:0000313" key="2">
    <source>
        <dbReference type="EMBL" id="ABW29999.1"/>
    </source>
</evidence>
<dbReference type="PANTHER" id="PTHR33993:SF14">
    <property type="entry name" value="GB|AAF24581.1"/>
    <property type="match status" value="1"/>
</dbReference>
<evidence type="ECO:0000259" key="1">
    <source>
        <dbReference type="PROSITE" id="PS51819"/>
    </source>
</evidence>
<dbReference type="PANTHER" id="PTHR33993">
    <property type="entry name" value="GLYOXALASE-RELATED"/>
    <property type="match status" value="1"/>
</dbReference>
<dbReference type="CDD" id="cd07247">
    <property type="entry name" value="SgaA_N_like"/>
    <property type="match status" value="2"/>
</dbReference>
<dbReference type="PROSITE" id="PS51819">
    <property type="entry name" value="VOC"/>
    <property type="match status" value="2"/>
</dbReference>
<dbReference type="eggNOG" id="COG3324">
    <property type="taxonomic scope" value="Bacteria"/>
</dbReference>
<feature type="domain" description="VOC" evidence="1">
    <location>
        <begin position="140"/>
        <end position="256"/>
    </location>
</feature>
<dbReference type="Pfam" id="PF00903">
    <property type="entry name" value="Glyoxalase"/>
    <property type="match status" value="2"/>
</dbReference>
<keyword evidence="3" id="KW-1185">Reference proteome</keyword>
<evidence type="ECO:0000313" key="3">
    <source>
        <dbReference type="Proteomes" id="UP000000268"/>
    </source>
</evidence>
<dbReference type="Proteomes" id="UP000000268">
    <property type="component" value="Chromosome"/>
</dbReference>
<dbReference type="HOGENOM" id="CLU_069623_2_0_3"/>
<dbReference type="AlphaFoldDB" id="B0C5Y7"/>